<dbReference type="KEGG" id="psyt:DSAG12_01905"/>
<evidence type="ECO:0000256" key="6">
    <source>
        <dbReference type="SAM" id="Phobius"/>
    </source>
</evidence>
<dbReference type="GO" id="GO:0005886">
    <property type="term" value="C:plasma membrane"/>
    <property type="evidence" value="ECO:0007669"/>
    <property type="project" value="UniProtKB-SubCell"/>
</dbReference>
<organism evidence="8 9">
    <name type="scientific">Promethearchaeum syntrophicum</name>
    <dbReference type="NCBI Taxonomy" id="2594042"/>
    <lineage>
        <taxon>Archaea</taxon>
        <taxon>Promethearchaeati</taxon>
        <taxon>Promethearchaeota</taxon>
        <taxon>Promethearchaeia</taxon>
        <taxon>Promethearchaeales</taxon>
        <taxon>Promethearchaeaceae</taxon>
        <taxon>Promethearchaeum</taxon>
    </lineage>
</organism>
<dbReference type="InterPro" id="IPR003838">
    <property type="entry name" value="ABC3_permease_C"/>
</dbReference>
<evidence type="ECO:0000256" key="2">
    <source>
        <dbReference type="ARBA" id="ARBA00022475"/>
    </source>
</evidence>
<dbReference type="EMBL" id="CP042905">
    <property type="protein sequence ID" value="QEE16077.1"/>
    <property type="molecule type" value="Genomic_DNA"/>
</dbReference>
<dbReference type="GeneID" id="41329896"/>
<dbReference type="Proteomes" id="UP000321408">
    <property type="component" value="Chromosome"/>
</dbReference>
<keyword evidence="3 6" id="KW-0812">Transmembrane</keyword>
<keyword evidence="4 6" id="KW-1133">Transmembrane helix</keyword>
<dbReference type="Pfam" id="PF02687">
    <property type="entry name" value="FtsX"/>
    <property type="match status" value="1"/>
</dbReference>
<dbReference type="RefSeq" id="WP_162306660.1">
    <property type="nucleotide sequence ID" value="NZ_CP042905.2"/>
</dbReference>
<dbReference type="AlphaFoldDB" id="A0A5B9DB66"/>
<evidence type="ECO:0000259" key="7">
    <source>
        <dbReference type="Pfam" id="PF02687"/>
    </source>
</evidence>
<reference evidence="8 9" key="1">
    <citation type="journal article" date="2020" name="Nature">
        <title>Isolation of an archaeon at the prokaryote-eukaryote interface.</title>
        <authorList>
            <person name="Imachi H."/>
            <person name="Nobu M.K."/>
            <person name="Nakahara N."/>
            <person name="Morono Y."/>
            <person name="Ogawara M."/>
            <person name="Takaki Y."/>
            <person name="Takano Y."/>
            <person name="Uematsu K."/>
            <person name="Ikuta T."/>
            <person name="Ito M."/>
            <person name="Matsui Y."/>
            <person name="Miyazaki M."/>
            <person name="Murata K."/>
            <person name="Saito Y."/>
            <person name="Sakai S."/>
            <person name="Song C."/>
            <person name="Tasumi E."/>
            <person name="Yamanaka Y."/>
            <person name="Yamaguchi T."/>
            <person name="Kamagata Y."/>
            <person name="Tamaki H."/>
            <person name="Takai K."/>
        </authorList>
    </citation>
    <scope>NUCLEOTIDE SEQUENCE [LARGE SCALE GENOMIC DNA]</scope>
    <source>
        <strain evidence="8 9">MK-D1</strain>
    </source>
</reference>
<evidence type="ECO:0000256" key="3">
    <source>
        <dbReference type="ARBA" id="ARBA00022692"/>
    </source>
</evidence>
<feature type="domain" description="ABC3 transporter permease C-terminal" evidence="7">
    <location>
        <begin position="51"/>
        <end position="177"/>
    </location>
</feature>
<feature type="transmembrane region" description="Helical" evidence="6">
    <location>
        <begin position="20"/>
        <end position="38"/>
    </location>
</feature>
<evidence type="ECO:0000313" key="8">
    <source>
        <dbReference type="EMBL" id="QEE16077.1"/>
    </source>
</evidence>
<keyword evidence="9" id="KW-1185">Reference proteome</keyword>
<feature type="transmembrane region" description="Helical" evidence="6">
    <location>
        <begin position="95"/>
        <end position="126"/>
    </location>
</feature>
<sequence>MGLRLWSKSVKLAMRSRRRFIAFTLMYTVLMVWMTWNFQDFLYGEGTPNVLLLVVSILSTLLLSILYAWIVINYRKNEIATLKCIGYKNSNIRTIIIGELTWVTFVAFMIMAETLIHITAGLTYFYQQQIGTISASNYIDKTTPILNIWPILATLAMFLVSQILGILVMYSKILKLRPIVALRVLK</sequence>
<evidence type="ECO:0000256" key="1">
    <source>
        <dbReference type="ARBA" id="ARBA00004651"/>
    </source>
</evidence>
<comment type="subcellular location">
    <subcellularLocation>
        <location evidence="1">Cell membrane</location>
        <topology evidence="1">Multi-pass membrane protein</topology>
    </subcellularLocation>
</comment>
<feature type="transmembrane region" description="Helical" evidence="6">
    <location>
        <begin position="146"/>
        <end position="170"/>
    </location>
</feature>
<evidence type="ECO:0000256" key="5">
    <source>
        <dbReference type="ARBA" id="ARBA00023136"/>
    </source>
</evidence>
<reference evidence="8 9" key="2">
    <citation type="journal article" date="2024" name="Int. J. Syst. Evol. Microbiol.">
        <title>Promethearchaeum syntrophicum gen. nov., sp. nov., an anaerobic, obligately syntrophic archaeon, the first isolate of the lineage 'Asgard' archaea, and proposal of the new archaeal phylum Promethearchaeota phyl. nov. and kingdom Promethearchaeati regn. nov.</title>
        <authorList>
            <person name="Imachi H."/>
            <person name="Nobu M.K."/>
            <person name="Kato S."/>
            <person name="Takaki Y."/>
            <person name="Miyazaki M."/>
            <person name="Miyata M."/>
            <person name="Ogawara M."/>
            <person name="Saito Y."/>
            <person name="Sakai S."/>
            <person name="Tahara Y.O."/>
            <person name="Takano Y."/>
            <person name="Tasumi E."/>
            <person name="Uematsu K."/>
            <person name="Yoshimura T."/>
            <person name="Itoh T."/>
            <person name="Ohkuma M."/>
            <person name="Takai K."/>
        </authorList>
    </citation>
    <scope>NUCLEOTIDE SEQUENCE [LARGE SCALE GENOMIC DNA]</scope>
    <source>
        <strain evidence="8 9">MK-D1</strain>
    </source>
</reference>
<keyword evidence="5 6" id="KW-0472">Membrane</keyword>
<gene>
    <name evidence="8" type="ORF">DSAG12_01905</name>
</gene>
<feature type="transmembrane region" description="Helical" evidence="6">
    <location>
        <begin position="50"/>
        <end position="74"/>
    </location>
</feature>
<protein>
    <submittedName>
        <fullName evidence="8">FtsX-like permease family protein</fullName>
    </submittedName>
</protein>
<evidence type="ECO:0000256" key="4">
    <source>
        <dbReference type="ARBA" id="ARBA00022989"/>
    </source>
</evidence>
<accession>A0A5B9DB66</accession>
<proteinExistence type="predicted"/>
<evidence type="ECO:0000313" key="9">
    <source>
        <dbReference type="Proteomes" id="UP000321408"/>
    </source>
</evidence>
<keyword evidence="2" id="KW-1003">Cell membrane</keyword>
<name>A0A5B9DB66_9ARCH</name>